<evidence type="ECO:0008006" key="3">
    <source>
        <dbReference type="Google" id="ProtNLM"/>
    </source>
</evidence>
<reference evidence="1" key="1">
    <citation type="journal article" date="2019" name="PLoS Negl. Trop. Dis.">
        <title>Revisiting the worldwide diversity of Leptospira species in the environment.</title>
        <authorList>
            <person name="Vincent A.T."/>
            <person name="Schiettekatte O."/>
            <person name="Bourhy P."/>
            <person name="Veyrier F.J."/>
            <person name="Picardeau M."/>
        </authorList>
    </citation>
    <scope>NUCLEOTIDE SEQUENCE [LARGE SCALE GENOMIC DNA]</scope>
    <source>
        <strain evidence="1">201601109</strain>
    </source>
</reference>
<name>A0A6H3NWR9_9LEPT</name>
<gene>
    <name evidence="1" type="ORF">EHR08_02760</name>
</gene>
<evidence type="ECO:0000313" key="1">
    <source>
        <dbReference type="EMBL" id="TGN15240.1"/>
    </source>
</evidence>
<dbReference type="EMBL" id="RQHU01000005">
    <property type="protein sequence ID" value="TGN15240.1"/>
    <property type="molecule type" value="Genomic_DNA"/>
</dbReference>
<evidence type="ECO:0000313" key="2">
    <source>
        <dbReference type="Proteomes" id="UP000297649"/>
    </source>
</evidence>
<dbReference type="OrthoDB" id="343765at2"/>
<proteinExistence type="predicted"/>
<sequence>MIWYLRVFGVFVLVFAVAILRQSGTQVERTWDVTNKQELVQKVLYDSFQPKVSRLPVVGESWESKIMGEMVKCTTISSNTQGQPEFQIAAEGFKHYRILKESYRLETIQNGVRIHGKWEIETNPNLVSKLLFLFFSDADLDHIASGKQKLF</sequence>
<dbReference type="Proteomes" id="UP000297649">
    <property type="component" value="Unassembled WGS sequence"/>
</dbReference>
<accession>A0A6H3NWR9</accession>
<dbReference type="RefSeq" id="WP_135744931.1">
    <property type="nucleotide sequence ID" value="NZ_RQHT01000014.1"/>
</dbReference>
<organism evidence="1 2">
    <name type="scientific">Leptospira bandrabouensis</name>
    <dbReference type="NCBI Taxonomy" id="2484903"/>
    <lineage>
        <taxon>Bacteria</taxon>
        <taxon>Pseudomonadati</taxon>
        <taxon>Spirochaetota</taxon>
        <taxon>Spirochaetia</taxon>
        <taxon>Leptospirales</taxon>
        <taxon>Leptospiraceae</taxon>
        <taxon>Leptospira</taxon>
    </lineage>
</organism>
<protein>
    <recommendedName>
        <fullName evidence="3">Polyketide cyclase</fullName>
    </recommendedName>
</protein>
<keyword evidence="2" id="KW-1185">Reference proteome</keyword>
<dbReference type="AlphaFoldDB" id="A0A6H3NWR9"/>
<comment type="caution">
    <text evidence="1">The sequence shown here is derived from an EMBL/GenBank/DDBJ whole genome shotgun (WGS) entry which is preliminary data.</text>
</comment>